<dbReference type="PANTHER" id="PTHR13696">
    <property type="entry name" value="P-LOOP CONTAINING NUCLEOSIDE TRIPHOSPHATE HYDROLASE"/>
    <property type="match status" value="1"/>
</dbReference>
<name>A0ABV2CKS0_9RHOO</name>
<dbReference type="Proteomes" id="UP001548590">
    <property type="component" value="Unassembled WGS sequence"/>
</dbReference>
<evidence type="ECO:0000313" key="2">
    <source>
        <dbReference type="EMBL" id="MET1488497.1"/>
    </source>
</evidence>
<accession>A0ABV2CKS0</accession>
<feature type="domain" description="CobQ/CobB/MinD/ParA nucleotide binding" evidence="1">
    <location>
        <begin position="5"/>
        <end position="185"/>
    </location>
</feature>
<sequence length="210" mass="23418">MQVYLVANPKGGAGKSTLSTNLAGMLAWRGLSSGARVLLGDVDRQQSSRFWIDRRPAELPRVEAWLLEAESKVVKPPRGTTHVVLDTPAGLHGDRLKECIRLADKVLVPVQPSMFDIMATQDFFDELAHMKAAQGVEVGLIGMRMHDRTHAADEFHRYIETTGLPLIATLRDTQNYVHLAAHGMTLFDVTPSRVTRDLDQWKPIEKWLAA</sequence>
<dbReference type="RefSeq" id="WP_345926666.1">
    <property type="nucleotide sequence ID" value="NZ_JBDIVF010000003.1"/>
</dbReference>
<dbReference type="CDD" id="cd02042">
    <property type="entry name" value="ParAB_family"/>
    <property type="match status" value="1"/>
</dbReference>
<dbReference type="Gene3D" id="3.40.50.300">
    <property type="entry name" value="P-loop containing nucleotide triphosphate hydrolases"/>
    <property type="match status" value="1"/>
</dbReference>
<comment type="caution">
    <text evidence="2">The sequence shown here is derived from an EMBL/GenBank/DDBJ whole genome shotgun (WGS) entry which is preliminary data.</text>
</comment>
<reference evidence="2 3" key="1">
    <citation type="submission" date="2024-07" db="EMBL/GenBank/DDBJ databases">
        <title>Uliginosibacterium paludis KCTC:42655.</title>
        <authorList>
            <person name="Kim M.K."/>
        </authorList>
    </citation>
    <scope>NUCLEOTIDE SEQUENCE [LARGE SCALE GENOMIC DNA]</scope>
    <source>
        <strain evidence="2 3">KCTC 42655</strain>
    </source>
</reference>
<dbReference type="InterPro" id="IPR002586">
    <property type="entry name" value="CobQ/CobB/MinD/ParA_Nub-bd_dom"/>
</dbReference>
<organism evidence="2 3">
    <name type="scientific">Uliginosibacterium paludis</name>
    <dbReference type="NCBI Taxonomy" id="1615952"/>
    <lineage>
        <taxon>Bacteria</taxon>
        <taxon>Pseudomonadati</taxon>
        <taxon>Pseudomonadota</taxon>
        <taxon>Betaproteobacteria</taxon>
        <taxon>Rhodocyclales</taxon>
        <taxon>Zoogloeaceae</taxon>
        <taxon>Uliginosibacterium</taxon>
    </lineage>
</organism>
<proteinExistence type="predicted"/>
<evidence type="ECO:0000313" key="3">
    <source>
        <dbReference type="Proteomes" id="UP001548590"/>
    </source>
</evidence>
<dbReference type="PANTHER" id="PTHR13696:SF96">
    <property type="entry name" value="COBQ_COBB_MIND_PARA NUCLEOTIDE BINDING DOMAIN-CONTAINING PROTEIN"/>
    <property type="match status" value="1"/>
</dbReference>
<dbReference type="InterPro" id="IPR027417">
    <property type="entry name" value="P-loop_NTPase"/>
</dbReference>
<gene>
    <name evidence="2" type="ORF">ABVT11_01560</name>
</gene>
<dbReference type="EMBL" id="JBEWLZ010000001">
    <property type="protein sequence ID" value="MET1488497.1"/>
    <property type="molecule type" value="Genomic_DNA"/>
</dbReference>
<dbReference type="InterPro" id="IPR050678">
    <property type="entry name" value="DNA_Partitioning_ATPase"/>
</dbReference>
<protein>
    <submittedName>
        <fullName evidence="2">ParA family protein</fullName>
    </submittedName>
</protein>
<keyword evidence="3" id="KW-1185">Reference proteome</keyword>
<dbReference type="SUPFAM" id="SSF52540">
    <property type="entry name" value="P-loop containing nucleoside triphosphate hydrolases"/>
    <property type="match status" value="1"/>
</dbReference>
<dbReference type="PIRSF" id="PIRSF009320">
    <property type="entry name" value="Nuc_binding_HP_1000"/>
    <property type="match status" value="1"/>
</dbReference>
<evidence type="ECO:0000259" key="1">
    <source>
        <dbReference type="Pfam" id="PF01656"/>
    </source>
</evidence>
<dbReference type="Pfam" id="PF01656">
    <property type="entry name" value="CbiA"/>
    <property type="match status" value="1"/>
</dbReference>